<comment type="similarity">
    <text evidence="1">Belongs to the HpcH/HpaI aldolase family.</text>
</comment>
<keyword evidence="6" id="KW-1185">Reference proteome</keyword>
<dbReference type="GO" id="GO:0005737">
    <property type="term" value="C:cytoplasm"/>
    <property type="evidence" value="ECO:0007669"/>
    <property type="project" value="TreeGrafter"/>
</dbReference>
<dbReference type="OrthoDB" id="1621678at2759"/>
<evidence type="ECO:0000256" key="1">
    <source>
        <dbReference type="ARBA" id="ARBA00005568"/>
    </source>
</evidence>
<proteinExistence type="inferred from homology"/>
<dbReference type="EMBL" id="KN847321">
    <property type="protein sequence ID" value="KIW52413.1"/>
    <property type="molecule type" value="Genomic_DNA"/>
</dbReference>
<dbReference type="InterPro" id="IPR015813">
    <property type="entry name" value="Pyrv/PenolPyrv_kinase-like_dom"/>
</dbReference>
<dbReference type="HOGENOM" id="CLU_059964_4_0_1"/>
<keyword evidence="2" id="KW-0479">Metal-binding</keyword>
<evidence type="ECO:0000259" key="4">
    <source>
        <dbReference type="Pfam" id="PF03328"/>
    </source>
</evidence>
<dbReference type="InterPro" id="IPR050251">
    <property type="entry name" value="HpcH-HpaI_aldolase"/>
</dbReference>
<dbReference type="RefSeq" id="XP_013312997.1">
    <property type="nucleotide sequence ID" value="XM_013457543.1"/>
</dbReference>
<evidence type="ECO:0000313" key="5">
    <source>
        <dbReference type="EMBL" id="KIW52413.1"/>
    </source>
</evidence>
<dbReference type="GO" id="GO:0016832">
    <property type="term" value="F:aldehyde-lyase activity"/>
    <property type="evidence" value="ECO:0007669"/>
    <property type="project" value="TreeGrafter"/>
</dbReference>
<dbReference type="Proteomes" id="UP000054342">
    <property type="component" value="Unassembled WGS sequence"/>
</dbReference>
<dbReference type="InterPro" id="IPR005000">
    <property type="entry name" value="Aldolase/citrate-lyase_domain"/>
</dbReference>
<dbReference type="AlphaFoldDB" id="A0A0D2EAQ5"/>
<dbReference type="InterPro" id="IPR040442">
    <property type="entry name" value="Pyrv_kinase-like_dom_sf"/>
</dbReference>
<evidence type="ECO:0000256" key="2">
    <source>
        <dbReference type="ARBA" id="ARBA00022723"/>
    </source>
</evidence>
<accession>A0A0D2EAQ5</accession>
<dbReference type="GeneID" id="25329959"/>
<dbReference type="STRING" id="348802.A0A0D2EAQ5"/>
<evidence type="ECO:0000313" key="6">
    <source>
        <dbReference type="Proteomes" id="UP000054342"/>
    </source>
</evidence>
<evidence type="ECO:0000256" key="3">
    <source>
        <dbReference type="ARBA" id="ARBA00023239"/>
    </source>
</evidence>
<dbReference type="Gene3D" id="3.20.20.60">
    <property type="entry name" value="Phosphoenolpyruvate-binding domains"/>
    <property type="match status" value="1"/>
</dbReference>
<keyword evidence="3" id="KW-0456">Lyase</keyword>
<organism evidence="5 6">
    <name type="scientific">Exophiala xenobiotica</name>
    <dbReference type="NCBI Taxonomy" id="348802"/>
    <lineage>
        <taxon>Eukaryota</taxon>
        <taxon>Fungi</taxon>
        <taxon>Dikarya</taxon>
        <taxon>Ascomycota</taxon>
        <taxon>Pezizomycotina</taxon>
        <taxon>Eurotiomycetes</taxon>
        <taxon>Chaetothyriomycetidae</taxon>
        <taxon>Chaetothyriales</taxon>
        <taxon>Herpotrichiellaceae</taxon>
        <taxon>Exophiala</taxon>
    </lineage>
</organism>
<reference evidence="5 6" key="1">
    <citation type="submission" date="2015-01" db="EMBL/GenBank/DDBJ databases">
        <title>The Genome Sequence of Exophiala xenobiotica CBS118157.</title>
        <authorList>
            <consortium name="The Broad Institute Genomics Platform"/>
            <person name="Cuomo C."/>
            <person name="de Hoog S."/>
            <person name="Gorbushina A."/>
            <person name="Stielow B."/>
            <person name="Teixiera M."/>
            <person name="Abouelleil A."/>
            <person name="Chapman S.B."/>
            <person name="Priest M."/>
            <person name="Young S.K."/>
            <person name="Wortman J."/>
            <person name="Nusbaum C."/>
            <person name="Birren B."/>
        </authorList>
    </citation>
    <scope>NUCLEOTIDE SEQUENCE [LARGE SCALE GENOMIC DNA]</scope>
    <source>
        <strain evidence="5 6">CBS 118157</strain>
    </source>
</reference>
<dbReference type="SUPFAM" id="SSF51621">
    <property type="entry name" value="Phosphoenolpyruvate/pyruvate domain"/>
    <property type="match status" value="1"/>
</dbReference>
<sequence>MASIIPNNLYRLRDRGSLCKAFGIKFVPSAAVVQIAQQSGFDALFIDLEHSTLSIHDASQLCTAGLLAGTTPFVRVPYQCGDGFVQRVLDGGAMGVVFPHVSTKDEAVAAAMISKYPPQGKRSMTGQLPQFNMVPHAASTVVGPANDTASTVFVMIETDEGLGNVEEIASVQGVDVLLVGSNDLSIELGVPGDFGNEGFKGALERVSRACRSHKKIMGLAGIYDRPEVQKWAVHTLGVGFMLGQQDAGLITKGARHCVEALREISSEVV</sequence>
<dbReference type="PANTHER" id="PTHR30502">
    <property type="entry name" value="2-KETO-3-DEOXY-L-RHAMNONATE ALDOLASE"/>
    <property type="match status" value="1"/>
</dbReference>
<dbReference type="GO" id="GO:0046872">
    <property type="term" value="F:metal ion binding"/>
    <property type="evidence" value="ECO:0007669"/>
    <property type="project" value="UniProtKB-KW"/>
</dbReference>
<name>A0A0D2EAQ5_9EURO</name>
<dbReference type="Pfam" id="PF03328">
    <property type="entry name" value="HpcH_HpaI"/>
    <property type="match status" value="1"/>
</dbReference>
<gene>
    <name evidence="5" type="ORF">PV05_08051</name>
</gene>
<protein>
    <recommendedName>
        <fullName evidence="4">HpcH/HpaI aldolase/citrate lyase domain-containing protein</fullName>
    </recommendedName>
</protein>
<feature type="domain" description="HpcH/HpaI aldolase/citrate lyase" evidence="4">
    <location>
        <begin position="29"/>
        <end position="240"/>
    </location>
</feature>
<dbReference type="PANTHER" id="PTHR30502:SF0">
    <property type="entry name" value="PHOSPHOENOLPYRUVATE CARBOXYLASE FAMILY PROTEIN"/>
    <property type="match status" value="1"/>
</dbReference>